<dbReference type="InterPro" id="IPR010401">
    <property type="entry name" value="AGL/Gdb1"/>
</dbReference>
<evidence type="ECO:0000259" key="2">
    <source>
        <dbReference type="Pfam" id="PF12439"/>
    </source>
</evidence>
<organism evidence="3 4">
    <name type="scientific">Bacteroides coprosuis DSM 18011</name>
    <dbReference type="NCBI Taxonomy" id="679937"/>
    <lineage>
        <taxon>Bacteria</taxon>
        <taxon>Pseudomonadati</taxon>
        <taxon>Bacteroidota</taxon>
        <taxon>Bacteroidia</taxon>
        <taxon>Bacteroidales</taxon>
        <taxon>Bacteroidaceae</taxon>
        <taxon>Bacteroides</taxon>
    </lineage>
</organism>
<dbReference type="HOGENOM" id="CLU_026835_0_0_10"/>
<dbReference type="GO" id="GO:0005980">
    <property type="term" value="P:glycogen catabolic process"/>
    <property type="evidence" value="ECO:0007669"/>
    <property type="project" value="InterPro"/>
</dbReference>
<dbReference type="AlphaFoldDB" id="F3ZTK6"/>
<proteinExistence type="predicted"/>
<dbReference type="GO" id="GO:0004135">
    <property type="term" value="F:amylo-alpha-1,6-glucosidase activity"/>
    <property type="evidence" value="ECO:0007669"/>
    <property type="project" value="InterPro"/>
</dbReference>
<accession>F3ZTK6</accession>
<evidence type="ECO:0000313" key="4">
    <source>
        <dbReference type="Proteomes" id="UP000018439"/>
    </source>
</evidence>
<dbReference type="Pfam" id="PF06202">
    <property type="entry name" value="GDE_C"/>
    <property type="match status" value="1"/>
</dbReference>
<dbReference type="InterPro" id="IPR008928">
    <property type="entry name" value="6-hairpin_glycosidase_sf"/>
</dbReference>
<dbReference type="EMBL" id="CM001167">
    <property type="protein sequence ID" value="EGJ71237.1"/>
    <property type="molecule type" value="Genomic_DNA"/>
</dbReference>
<dbReference type="Pfam" id="PF12439">
    <property type="entry name" value="GDE_N"/>
    <property type="match status" value="1"/>
</dbReference>
<keyword evidence="4" id="KW-1185">Reference proteome</keyword>
<protein>
    <submittedName>
        <fullName evidence="3">Amylo-alpha-16-glucosidase</fullName>
    </submittedName>
</protein>
<evidence type="ECO:0000313" key="3">
    <source>
        <dbReference type="EMBL" id="EGJ71237.1"/>
    </source>
</evidence>
<dbReference type="InterPro" id="IPR024742">
    <property type="entry name" value="Glycogen_debranch_N"/>
</dbReference>
<dbReference type="OrthoDB" id="9761875at2"/>
<evidence type="ECO:0000259" key="1">
    <source>
        <dbReference type="Pfam" id="PF06202"/>
    </source>
</evidence>
<sequence>MSYLRFDRTVMLNLEESLPREVLRTNKSGAYHCTTIVDCNTRKYHGLLVVPIPELGDDNHVLLSSLDETVIQHGAEFNLALHEYNGGHFSPNGHKYIREFDCEKIPATIYRVGGVILKKEKIFVRHEQRILIRYTLLDAHSKTTIRFKPFLAFRKVTTCTHENDAINKHYDEVKCGIKTSLYPGYPELYMQLSKQGNFIFTPDWYRNFEFRKERERGHDYSEDLYVPGYFETPMAKGECVVFSAGLSETEPTNLKQLFDQEIAARTPRDSFEHCLKNSAQQFYNKQGNRSYIVAGYPWYNKQRARDLFVSLPGLTLTTDHRDWFEKVMDTAQDKVSAFMTTQGGDEGQLKDLGDSDVLLWIIWALQEYAKATSLLDCKNKYGSFIFDIIKYIKSHKHPNLFLHANGLLYTNGKNKPVTWMNAVVEGKPVTPRSGYVVEINALWYNALRFVESIYEMDSTSVVPPALKELITAVEHSFASTFLNKYGYLYDYVDGSHVDWSVRPNMILAVGLDYSPLDKKQMKSVLDIVTKELLTPKGLRSLSPKSMGYNPIYIGSIRDRGYAYHQGTAWPWLMGFYTQAYLKLHKRSGVSFIERQLIGFESEMSNNCIGSLSELYDGNPPFKGRGAISFAMNTAEILRVLKILSNYYLE</sequence>
<dbReference type="Proteomes" id="UP000018439">
    <property type="component" value="Chromosome"/>
</dbReference>
<dbReference type="PANTHER" id="PTHR10569:SF2">
    <property type="entry name" value="GLYCOGEN DEBRANCHING ENZYME"/>
    <property type="match status" value="1"/>
</dbReference>
<dbReference type="SUPFAM" id="SSF48208">
    <property type="entry name" value="Six-hairpin glycosidases"/>
    <property type="match status" value="1"/>
</dbReference>
<dbReference type="InterPro" id="IPR032790">
    <property type="entry name" value="GDE_C"/>
</dbReference>
<gene>
    <name evidence="3" type="ORF">Bcop_1030</name>
</gene>
<dbReference type="InterPro" id="IPR012341">
    <property type="entry name" value="6hp_glycosidase-like_sf"/>
</dbReference>
<dbReference type="Gene3D" id="1.50.10.10">
    <property type="match status" value="1"/>
</dbReference>
<dbReference type="eggNOG" id="COG3408">
    <property type="taxonomic scope" value="Bacteria"/>
</dbReference>
<feature type="domain" description="Glycogen debranching enzyme C-terminal" evidence="1">
    <location>
        <begin position="284"/>
        <end position="638"/>
    </location>
</feature>
<dbReference type="STRING" id="679937.Bcop_1030"/>
<dbReference type="GO" id="GO:0004134">
    <property type="term" value="F:4-alpha-glucanotransferase activity"/>
    <property type="evidence" value="ECO:0007669"/>
    <property type="project" value="InterPro"/>
</dbReference>
<name>F3ZTK6_9BACE</name>
<dbReference type="PANTHER" id="PTHR10569">
    <property type="entry name" value="GLYCOGEN DEBRANCHING ENZYME"/>
    <property type="match status" value="1"/>
</dbReference>
<feature type="domain" description="Glycogen debranching enzyme bacterial and archaeal type N-terminal" evidence="2">
    <location>
        <begin position="20"/>
        <end position="240"/>
    </location>
</feature>
<reference evidence="3 4" key="1">
    <citation type="journal article" date="2011" name="Stand. Genomic Sci.">
        <title>Non-contiguous finished genome sequence of Bacteroides coprosuis type strain (PC139).</title>
        <authorList>
            <person name="Land M."/>
            <person name="Held B."/>
            <person name="Gronow S."/>
            <person name="Abt B."/>
            <person name="Lucas S."/>
            <person name="Del Rio T.G."/>
            <person name="Nolan M."/>
            <person name="Tice H."/>
            <person name="Cheng J.F."/>
            <person name="Pitluck S."/>
            <person name="Liolios K."/>
            <person name="Pagani I."/>
            <person name="Ivanova N."/>
            <person name="Mavromatis K."/>
            <person name="Mikhailova N."/>
            <person name="Pati A."/>
            <person name="Tapia R."/>
            <person name="Han C."/>
            <person name="Goodwin L."/>
            <person name="Chen A."/>
            <person name="Palaniappan K."/>
            <person name="Hauser L."/>
            <person name="Brambilla E.M."/>
            <person name="Rohde M."/>
            <person name="Goker M."/>
            <person name="Detter J.C."/>
            <person name="Woyke T."/>
            <person name="Bristow J."/>
            <person name="Eisen J.A."/>
            <person name="Markowitz V."/>
            <person name="Hugenholtz P."/>
            <person name="Kyrpides N.C."/>
            <person name="Klenk H.P."/>
            <person name="Lapidus A."/>
        </authorList>
    </citation>
    <scope>NUCLEOTIDE SEQUENCE [LARGE SCALE GENOMIC DNA]</scope>
    <source>
        <strain evidence="3 4">DSM 18011</strain>
    </source>
</reference>